<feature type="non-terminal residue" evidence="1">
    <location>
        <position position="1"/>
    </location>
</feature>
<accession>A0A3Y9C7L4</accession>
<dbReference type="AlphaFoldDB" id="A0A3Y9C7L4"/>
<evidence type="ECO:0000313" key="1">
    <source>
        <dbReference type="EMBL" id="EAB8480024.1"/>
    </source>
</evidence>
<sequence>SRVWTATSEEKYLHRIRYKLNRLLLSDIPGITIHFVNTSTTGVPSMIEVTAAPLSWKTINIDACILHAFTAPFTQYQEGIRFSLLSSAVL</sequence>
<reference evidence="1" key="1">
    <citation type="submission" date="2018-08" db="EMBL/GenBank/DDBJ databases">
        <authorList>
            <person name="Ashton P.M."/>
            <person name="Dallman T."/>
            <person name="Nair S."/>
            <person name="De Pinna E."/>
            <person name="Peters T."/>
            <person name="Grant K."/>
        </authorList>
    </citation>
    <scope>NUCLEOTIDE SEQUENCE [LARGE SCALE GENOMIC DNA]</scope>
    <source>
        <strain evidence="1">43913</strain>
    </source>
</reference>
<organism evidence="1">
    <name type="scientific">Salmonella enterica subsp. enterica serovar Java</name>
    <dbReference type="NCBI Taxonomy" id="224729"/>
    <lineage>
        <taxon>Bacteria</taxon>
        <taxon>Pseudomonadati</taxon>
        <taxon>Pseudomonadota</taxon>
        <taxon>Gammaproteobacteria</taxon>
        <taxon>Enterobacterales</taxon>
        <taxon>Enterobacteriaceae</taxon>
        <taxon>Salmonella</taxon>
    </lineage>
</organism>
<gene>
    <name evidence="1" type="ORF">AU894_28435</name>
</gene>
<comment type="caution">
    <text evidence="1">The sequence shown here is derived from an EMBL/GenBank/DDBJ whole genome shotgun (WGS) entry which is preliminary data.</text>
</comment>
<proteinExistence type="predicted"/>
<protein>
    <submittedName>
        <fullName evidence="1">Uncharacterized protein</fullName>
    </submittedName>
</protein>
<dbReference type="EMBL" id="AAAFYZ010000193">
    <property type="protein sequence ID" value="EAB8480024.1"/>
    <property type="molecule type" value="Genomic_DNA"/>
</dbReference>
<dbReference type="Proteomes" id="UP000839644">
    <property type="component" value="Unassembled WGS sequence"/>
</dbReference>
<name>A0A3Y9C7L4_SALEB</name>